<keyword evidence="3" id="KW-1185">Reference proteome</keyword>
<dbReference type="Pfam" id="PF09791">
    <property type="entry name" value="Oxidored-like"/>
    <property type="match status" value="1"/>
</dbReference>
<evidence type="ECO:0000313" key="2">
    <source>
        <dbReference type="EMBL" id="KEQ81507.1"/>
    </source>
</evidence>
<protein>
    <recommendedName>
        <fullName evidence="1">Oxidoreductase-like domain-containing protein</fullName>
    </recommendedName>
</protein>
<dbReference type="AlphaFoldDB" id="A0A074XHH6"/>
<name>A0A074XHH6_AURPU</name>
<dbReference type="Proteomes" id="UP000030706">
    <property type="component" value="Unassembled WGS sequence"/>
</dbReference>
<evidence type="ECO:0000313" key="3">
    <source>
        <dbReference type="Proteomes" id="UP000030706"/>
    </source>
</evidence>
<dbReference type="InterPro" id="IPR019180">
    <property type="entry name" value="Oxidoreductase-like_N"/>
</dbReference>
<organism evidence="2 3">
    <name type="scientific">Aureobasidium pullulans EXF-150</name>
    <dbReference type="NCBI Taxonomy" id="1043002"/>
    <lineage>
        <taxon>Eukaryota</taxon>
        <taxon>Fungi</taxon>
        <taxon>Dikarya</taxon>
        <taxon>Ascomycota</taxon>
        <taxon>Pezizomycotina</taxon>
        <taxon>Dothideomycetes</taxon>
        <taxon>Dothideomycetidae</taxon>
        <taxon>Dothideales</taxon>
        <taxon>Saccotheciaceae</taxon>
        <taxon>Aureobasidium</taxon>
    </lineage>
</organism>
<dbReference type="OrthoDB" id="432685at2759"/>
<gene>
    <name evidence="2" type="ORF">M438DRAFT_348007</name>
</gene>
<accession>A0A074XHH6</accession>
<feature type="domain" description="Oxidoreductase-like" evidence="1">
    <location>
        <begin position="45"/>
        <end position="78"/>
    </location>
</feature>
<dbReference type="GeneID" id="40748341"/>
<dbReference type="RefSeq" id="XP_029757694.1">
    <property type="nucleotide sequence ID" value="XM_029906035.1"/>
</dbReference>
<dbReference type="EMBL" id="KL584991">
    <property type="protein sequence ID" value="KEQ81507.1"/>
    <property type="molecule type" value="Genomic_DNA"/>
</dbReference>
<dbReference type="HOGENOM" id="CLU_147484_0_0_1"/>
<proteinExistence type="predicted"/>
<evidence type="ECO:0000259" key="1">
    <source>
        <dbReference type="Pfam" id="PF09791"/>
    </source>
</evidence>
<sequence length="118" mass="12774">MTTSPPPPPPSLKILKAHSPTLTKLLKARPAPIRETALISAATSRTKPIKPAAGDCCGSSCDPCVMELFAQELKVWKECVLLREVVGTEEGDDGDVKEEEEEEVGKLENCKVPGAFEW</sequence>
<reference evidence="2 3" key="1">
    <citation type="journal article" date="2014" name="BMC Genomics">
        <title>Genome sequencing of four Aureobasidium pullulans varieties: biotechnological potential, stress tolerance, and description of new species.</title>
        <authorList>
            <person name="Gostin Ar C."/>
            <person name="Ohm R.A."/>
            <person name="Kogej T."/>
            <person name="Sonjak S."/>
            <person name="Turk M."/>
            <person name="Zajc J."/>
            <person name="Zalar P."/>
            <person name="Grube M."/>
            <person name="Sun H."/>
            <person name="Han J."/>
            <person name="Sharma A."/>
            <person name="Chiniquy J."/>
            <person name="Ngan C.Y."/>
            <person name="Lipzen A."/>
            <person name="Barry K."/>
            <person name="Grigoriev I.V."/>
            <person name="Gunde-Cimerman N."/>
        </authorList>
    </citation>
    <scope>NUCLEOTIDE SEQUENCE [LARGE SCALE GENOMIC DNA]</scope>
    <source>
        <strain evidence="2 3">EXF-150</strain>
    </source>
</reference>